<comment type="caution">
    <text evidence="1">The sequence shown here is derived from an EMBL/GenBank/DDBJ whole genome shotgun (WGS) entry which is preliminary data.</text>
</comment>
<proteinExistence type="predicted"/>
<protein>
    <submittedName>
        <fullName evidence="1">35119_t:CDS:1</fullName>
    </submittedName>
</protein>
<reference evidence="1" key="1">
    <citation type="submission" date="2021-06" db="EMBL/GenBank/DDBJ databases">
        <authorList>
            <person name="Kallberg Y."/>
            <person name="Tangrot J."/>
            <person name="Rosling A."/>
        </authorList>
    </citation>
    <scope>NUCLEOTIDE SEQUENCE</scope>
    <source>
        <strain evidence="1">MA461A</strain>
    </source>
</reference>
<evidence type="ECO:0000313" key="1">
    <source>
        <dbReference type="EMBL" id="CAG8745135.1"/>
    </source>
</evidence>
<evidence type="ECO:0000313" key="2">
    <source>
        <dbReference type="Proteomes" id="UP000789920"/>
    </source>
</evidence>
<gene>
    <name evidence="1" type="ORF">RPERSI_LOCUS13575</name>
</gene>
<sequence length="77" mass="9174">MSTFKEKCSVPNEGDPPQQVQKRSWNYEPRQRTFKKISWCTYCNVIEHTSSKCPRIKVLERKCLAIFETLTNKQHIK</sequence>
<feature type="non-terminal residue" evidence="1">
    <location>
        <position position="77"/>
    </location>
</feature>
<dbReference type="EMBL" id="CAJVQC010030287">
    <property type="protein sequence ID" value="CAG8745135.1"/>
    <property type="molecule type" value="Genomic_DNA"/>
</dbReference>
<dbReference type="Proteomes" id="UP000789920">
    <property type="component" value="Unassembled WGS sequence"/>
</dbReference>
<accession>A0ACA9QC54</accession>
<keyword evidence="2" id="KW-1185">Reference proteome</keyword>
<organism evidence="1 2">
    <name type="scientific">Racocetra persica</name>
    <dbReference type="NCBI Taxonomy" id="160502"/>
    <lineage>
        <taxon>Eukaryota</taxon>
        <taxon>Fungi</taxon>
        <taxon>Fungi incertae sedis</taxon>
        <taxon>Mucoromycota</taxon>
        <taxon>Glomeromycotina</taxon>
        <taxon>Glomeromycetes</taxon>
        <taxon>Diversisporales</taxon>
        <taxon>Gigasporaceae</taxon>
        <taxon>Racocetra</taxon>
    </lineage>
</organism>
<name>A0ACA9QC54_9GLOM</name>